<evidence type="ECO:0000256" key="12">
    <source>
        <dbReference type="ARBA" id="ARBA00048173"/>
    </source>
</evidence>
<dbReference type="Gene3D" id="3.30.70.2630">
    <property type="match status" value="1"/>
</dbReference>
<comment type="subcellular location">
    <subcellularLocation>
        <location evidence="13">Nucleus</location>
    </subcellularLocation>
    <subcellularLocation>
        <location evidence="13">Chromosome</location>
        <location evidence="13">Telomere</location>
    </subcellularLocation>
</comment>
<feature type="compositionally biased region" description="Polar residues" evidence="14">
    <location>
        <begin position="177"/>
        <end position="188"/>
    </location>
</feature>
<protein>
    <recommendedName>
        <fullName evidence="3 13">Telomerase reverse transcriptase</fullName>
        <ecNumber evidence="2 13">2.7.7.49</ecNumber>
    </recommendedName>
    <alternativeName>
        <fullName evidence="13">Telomerase catalytic subunit</fullName>
    </alternativeName>
</protein>
<evidence type="ECO:0000256" key="14">
    <source>
        <dbReference type="SAM" id="MobiDB-lite"/>
    </source>
</evidence>
<dbReference type="Proteomes" id="UP001530315">
    <property type="component" value="Unassembled WGS sequence"/>
</dbReference>
<dbReference type="InterPro" id="IPR000477">
    <property type="entry name" value="RT_dom"/>
</dbReference>
<feature type="region of interest" description="Disordered" evidence="14">
    <location>
        <begin position="165"/>
        <end position="188"/>
    </location>
</feature>
<dbReference type="GO" id="GO:0000781">
    <property type="term" value="C:chromosome, telomeric region"/>
    <property type="evidence" value="ECO:0007669"/>
    <property type="project" value="UniProtKB-SubCell"/>
</dbReference>
<evidence type="ECO:0000256" key="8">
    <source>
        <dbReference type="ARBA" id="ARBA00022842"/>
    </source>
</evidence>
<evidence type="ECO:0000256" key="7">
    <source>
        <dbReference type="ARBA" id="ARBA00022723"/>
    </source>
</evidence>
<dbReference type="EC" id="2.7.7.49" evidence="2 13"/>
<dbReference type="PRINTS" id="PR01365">
    <property type="entry name" value="TELOMERASERT"/>
</dbReference>
<keyword evidence="17" id="KW-1185">Reference proteome</keyword>
<sequence>MAPGIHCLHPNRLTSYARSSPFMRFLHATIRDDALLREMLVNAILLVPVVSTSTTELSDRTSSSSDFHRGNYFQLCGPPLTMVSKKFDWMANSTRKGGKSSASAAATNGAKDNVHRDESSRRDTESDRWDPNKPIPRGNLFYCEFYTKHVGLSPRHLLNQEENNHCGDKELEGPAHQPQSLSGRQRTSYSNSINDVNVKLLDAMVGIWQTGRPKCDGSSSDGRTGVIVINSNNKRRGRWRRLRESGIAICREMRRCHRRCDYARLLERHCPLPIIVKEGTAPPNTHGAATDADIGAALSRLVTSHHTPVENVGSFIEAVLKNAFPHSFWGSRHNFRQVVRTMKVFTRLGRTEQLPQKAVVDGIRVLDMAWLVRRRHHHHQKHANNANAKNNNDEDRCHCLRRPDKLSLSDHESATTLASNVMRWLYCQFIMPLLRSTFYITETEFTGSNVLYYRRPVWTRIKCLFLLKQRQYREMSREKVLKVLSNHNVGCPPAPLRLLPKKTGIRAIAMLSKSCEVETTTMRSDNVKEIGSENAVKVQSKTSIIPSPNKTLQPIFNALKYEYEKKPSLFGAGILGLTECFPSFCLFVKALKHHRSNGLGFPPPTTARQLNVGGSSVDGGGRNTLYFASADIKHCYDTINQERLYELMRSAVKEDVYLTKNSFVLHSKDNDSSMRCRWKKSTFPPEQFSHTSDSFAEKYFNSIFVDGVYCSTERKETIVGLLRDHIFGQVVVANGNGGQRCLLQTEGIPQGSILSSMLCNFYFGDIEGILLDGVFEKRSSHVIRGGTSPDCDSLLVQINHELHLLVRLVDDFLLISTSKSASIRFLKKLNEGIPKLGVKINSDKSLVNYPISVENTSTGEMEAVKVCQNFFPWCGLLIDTRTCEISLDCNRFHGSHATDTVVIHRAGNEGLNIKKKMKDFVRPRCCQKLLFSSFINGIDMVRLNFHQTFLLCAIKLFHYVNESNSGTASLTHQNFIYTSAVETIRFAYLLISSKIKHGNGSAAKSFDVDGTTFRLAWKDALWLGRHAFLRVFQGSRERYAHLCCLFSESSKPSNVKKLLEVTKRARRIFPLELLQPKPEGTRRVRGR</sequence>
<dbReference type="GO" id="GO:0046872">
    <property type="term" value="F:metal ion binding"/>
    <property type="evidence" value="ECO:0007669"/>
    <property type="project" value="UniProtKB-KW"/>
</dbReference>
<feature type="compositionally biased region" description="Low complexity" evidence="14">
    <location>
        <begin position="99"/>
        <end position="111"/>
    </location>
</feature>
<dbReference type="GO" id="GO:0005634">
    <property type="term" value="C:nucleus"/>
    <property type="evidence" value="ECO:0007669"/>
    <property type="project" value="UniProtKB-SubCell"/>
</dbReference>
<dbReference type="GO" id="GO:0003720">
    <property type="term" value="F:telomerase activity"/>
    <property type="evidence" value="ECO:0007669"/>
    <property type="project" value="UniProtKB-ARBA"/>
</dbReference>
<evidence type="ECO:0000256" key="11">
    <source>
        <dbReference type="ARBA" id="ARBA00023242"/>
    </source>
</evidence>
<evidence type="ECO:0000259" key="15">
    <source>
        <dbReference type="PROSITE" id="PS50878"/>
    </source>
</evidence>
<dbReference type="CDD" id="cd01648">
    <property type="entry name" value="TERT"/>
    <property type="match status" value="1"/>
</dbReference>
<keyword evidence="8 13" id="KW-0460">Magnesium</keyword>
<comment type="function">
    <text evidence="13">Telomerase is a ribonucleoprotein enzyme essential for the replication of chromosome termini in most eukaryotes. It elongates telomeres. It is a reverse transcriptase that adds simple sequence repeats to chromosome ends by copying a template sequence within the RNA component of the enzyme.</text>
</comment>
<dbReference type="SMART" id="SM00975">
    <property type="entry name" value="Telomerase_RBD"/>
    <property type="match status" value="1"/>
</dbReference>
<dbReference type="PANTHER" id="PTHR12066">
    <property type="entry name" value="TELOMERASE REVERSE TRANSCRIPTASE"/>
    <property type="match status" value="1"/>
</dbReference>
<dbReference type="PROSITE" id="PS50878">
    <property type="entry name" value="RT_POL"/>
    <property type="match status" value="1"/>
</dbReference>
<keyword evidence="9 13" id="KW-0779">Telomere</keyword>
<dbReference type="Pfam" id="PF12009">
    <property type="entry name" value="Telomerase_RBD"/>
    <property type="match status" value="1"/>
</dbReference>
<evidence type="ECO:0000256" key="10">
    <source>
        <dbReference type="ARBA" id="ARBA00022918"/>
    </source>
</evidence>
<evidence type="ECO:0000313" key="17">
    <source>
        <dbReference type="Proteomes" id="UP001530315"/>
    </source>
</evidence>
<evidence type="ECO:0000256" key="2">
    <source>
        <dbReference type="ARBA" id="ARBA00012493"/>
    </source>
</evidence>
<keyword evidence="10 13" id="KW-0695">RNA-directed DNA polymerase</keyword>
<keyword evidence="5 13" id="KW-0808">Transferase</keyword>
<comment type="catalytic activity">
    <reaction evidence="12 13">
        <text>DNA(n) + a 2'-deoxyribonucleoside 5'-triphosphate = DNA(n+1) + diphosphate</text>
        <dbReference type="Rhea" id="RHEA:22508"/>
        <dbReference type="Rhea" id="RHEA-COMP:17339"/>
        <dbReference type="Rhea" id="RHEA-COMP:17340"/>
        <dbReference type="ChEBI" id="CHEBI:33019"/>
        <dbReference type="ChEBI" id="CHEBI:61560"/>
        <dbReference type="ChEBI" id="CHEBI:173112"/>
        <dbReference type="EC" id="2.7.7.49"/>
    </reaction>
</comment>
<comment type="similarity">
    <text evidence="1 13">Belongs to the reverse transcriptase family. Telomerase subfamily.</text>
</comment>
<dbReference type="EMBL" id="JALLAZ020000460">
    <property type="protein sequence ID" value="KAL3794618.1"/>
    <property type="molecule type" value="Genomic_DNA"/>
</dbReference>
<name>A0ABD3Q2E3_9STRA</name>
<keyword evidence="11 13" id="KW-0539">Nucleus</keyword>
<gene>
    <name evidence="16" type="ORF">ACHAW5_007941</name>
</gene>
<feature type="region of interest" description="Disordered" evidence="14">
    <location>
        <begin position="94"/>
        <end position="132"/>
    </location>
</feature>
<reference evidence="16 17" key="1">
    <citation type="submission" date="2024-10" db="EMBL/GenBank/DDBJ databases">
        <title>Updated reference genomes for cyclostephanoid diatoms.</title>
        <authorList>
            <person name="Roberts W.R."/>
            <person name="Alverson A.J."/>
        </authorList>
    </citation>
    <scope>NUCLEOTIDE SEQUENCE [LARGE SCALE GENOMIC DNA]</scope>
    <source>
        <strain evidence="16 17">AJA276-08</strain>
    </source>
</reference>
<evidence type="ECO:0000256" key="4">
    <source>
        <dbReference type="ARBA" id="ARBA00022454"/>
    </source>
</evidence>
<keyword evidence="4 13" id="KW-0158">Chromosome</keyword>
<evidence type="ECO:0000256" key="9">
    <source>
        <dbReference type="ARBA" id="ARBA00022895"/>
    </source>
</evidence>
<evidence type="ECO:0000313" key="16">
    <source>
        <dbReference type="EMBL" id="KAL3794618.1"/>
    </source>
</evidence>
<comment type="caution">
    <text evidence="16">The sequence shown here is derived from an EMBL/GenBank/DDBJ whole genome shotgun (WGS) entry which is preliminary data.</text>
</comment>
<evidence type="ECO:0000256" key="1">
    <source>
        <dbReference type="ARBA" id="ARBA00008001"/>
    </source>
</evidence>
<dbReference type="AlphaFoldDB" id="A0ABD3Q2E3"/>
<dbReference type="Gene3D" id="1.10.132.70">
    <property type="match status" value="1"/>
</dbReference>
<dbReference type="Gene3D" id="1.10.357.90">
    <property type="match status" value="1"/>
</dbReference>
<evidence type="ECO:0000256" key="13">
    <source>
        <dbReference type="RuleBase" id="RU365061"/>
    </source>
</evidence>
<organism evidence="16 17">
    <name type="scientific">Stephanodiscus triporus</name>
    <dbReference type="NCBI Taxonomy" id="2934178"/>
    <lineage>
        <taxon>Eukaryota</taxon>
        <taxon>Sar</taxon>
        <taxon>Stramenopiles</taxon>
        <taxon>Ochrophyta</taxon>
        <taxon>Bacillariophyta</taxon>
        <taxon>Coscinodiscophyceae</taxon>
        <taxon>Thalassiosirophycidae</taxon>
        <taxon>Stephanodiscales</taxon>
        <taxon>Stephanodiscaceae</taxon>
        <taxon>Stephanodiscus</taxon>
    </lineage>
</organism>
<dbReference type="PANTHER" id="PTHR12066:SF0">
    <property type="entry name" value="TELOMERASE REVERSE TRANSCRIPTASE"/>
    <property type="match status" value="1"/>
</dbReference>
<proteinExistence type="inferred from homology"/>
<evidence type="ECO:0000256" key="3">
    <source>
        <dbReference type="ARBA" id="ARBA00016182"/>
    </source>
</evidence>
<dbReference type="InterPro" id="IPR049139">
    <property type="entry name" value="TERT_C"/>
</dbReference>
<accession>A0ABD3Q2E3</accession>
<evidence type="ECO:0000256" key="6">
    <source>
        <dbReference type="ARBA" id="ARBA00022695"/>
    </source>
</evidence>
<feature type="domain" description="Reverse transcriptase" evidence="15">
    <location>
        <begin position="480"/>
        <end position="878"/>
    </location>
</feature>
<evidence type="ECO:0000256" key="5">
    <source>
        <dbReference type="ARBA" id="ARBA00022679"/>
    </source>
</evidence>
<keyword evidence="6 13" id="KW-0548">Nucleotidyltransferase</keyword>
<feature type="compositionally biased region" description="Basic and acidic residues" evidence="14">
    <location>
        <begin position="112"/>
        <end position="131"/>
    </location>
</feature>
<dbReference type="Pfam" id="PF21399">
    <property type="entry name" value="TERT_C"/>
    <property type="match status" value="1"/>
</dbReference>
<dbReference type="InterPro" id="IPR003545">
    <property type="entry name" value="Telomerase_RT"/>
</dbReference>
<keyword evidence="7 13" id="KW-0479">Metal-binding</keyword>
<dbReference type="InterPro" id="IPR021891">
    <property type="entry name" value="Telomerase_RBD"/>
</dbReference>